<dbReference type="AlphaFoldDB" id="A0A5M8PW34"/>
<reference evidence="1 2" key="1">
    <citation type="submission" date="2019-09" db="EMBL/GenBank/DDBJ databases">
        <title>The hologenome of the rock-dwelling lichen Lasallia pustulata.</title>
        <authorList>
            <person name="Greshake Tzovaras B."/>
            <person name="Segers F."/>
            <person name="Bicker A."/>
            <person name="Dal Grande F."/>
            <person name="Otte J."/>
            <person name="Hankeln T."/>
            <person name="Schmitt I."/>
            <person name="Ebersberger I."/>
        </authorList>
    </citation>
    <scope>NUCLEOTIDE SEQUENCE [LARGE SCALE GENOMIC DNA]</scope>
    <source>
        <strain evidence="1">A1-1</strain>
    </source>
</reference>
<proteinExistence type="predicted"/>
<gene>
    <name evidence="1" type="ORF">FRX48_02199</name>
</gene>
<organism evidence="1 2">
    <name type="scientific">Lasallia pustulata</name>
    <dbReference type="NCBI Taxonomy" id="136370"/>
    <lineage>
        <taxon>Eukaryota</taxon>
        <taxon>Fungi</taxon>
        <taxon>Dikarya</taxon>
        <taxon>Ascomycota</taxon>
        <taxon>Pezizomycotina</taxon>
        <taxon>Lecanoromycetes</taxon>
        <taxon>OSLEUM clade</taxon>
        <taxon>Umbilicariomycetidae</taxon>
        <taxon>Umbilicariales</taxon>
        <taxon>Umbilicariaceae</taxon>
        <taxon>Lasallia</taxon>
    </lineage>
</organism>
<evidence type="ECO:0000313" key="1">
    <source>
        <dbReference type="EMBL" id="KAA6413837.1"/>
    </source>
</evidence>
<protein>
    <submittedName>
        <fullName evidence="1">Uncharacterized protein</fullName>
    </submittedName>
</protein>
<comment type="caution">
    <text evidence="1">The sequence shown here is derived from an EMBL/GenBank/DDBJ whole genome shotgun (WGS) entry which is preliminary data.</text>
</comment>
<sequence>MSNLSSAVSKQWDPAVTAFSTVDRLFGLVAATTKDDVQLSAVLAIKPLGVSLIVMSNLISDGVNALKGNKSIQLADVRLLLGLSWGGLAAQMRLATACVRAFLLISALRICVYDDLGIAEIVYKYLSGAKLLDLGPVSVQQLKCFIDIVAGYSNALMPSVQHTIDEVIKSLSSLGSQNWPWTCFNPLAIKSVSEIFIYCFEAIQQDEGRYIELSGQDRLIWIVTVLLWLYPDEVSFFSQKQCLTGATMGKVWIIVDKAYNPTTAKLSSNWSTRAWMAGKSIITIILADDYPSWLPPWRPSAKIPRKNVQYYYLREGYNEFQLDLLGAIAAVMIDAELQSIPLNYLTYKYKHCNDLTSQSQLNCLQCLYKETFVQKGGRIIKEYGWELDKIKDYATRFWTLLTTSIEEDHSRARAFWTILTMSSEDMSTCDKIKDLIQRLGVDFEIHLEPNTVYCLASIATVLR</sequence>
<dbReference type="Proteomes" id="UP000324767">
    <property type="component" value="Unassembled WGS sequence"/>
</dbReference>
<name>A0A5M8PW34_9LECA</name>
<dbReference type="OrthoDB" id="1695362at2759"/>
<dbReference type="EMBL" id="VXIT01000003">
    <property type="protein sequence ID" value="KAA6413837.1"/>
    <property type="molecule type" value="Genomic_DNA"/>
</dbReference>
<evidence type="ECO:0000313" key="2">
    <source>
        <dbReference type="Proteomes" id="UP000324767"/>
    </source>
</evidence>
<accession>A0A5M8PW34</accession>